<organism evidence="1 4">
    <name type="scientific">Caligus rogercresseyi</name>
    <name type="common">Sea louse</name>
    <dbReference type="NCBI Taxonomy" id="217165"/>
    <lineage>
        <taxon>Eukaryota</taxon>
        <taxon>Metazoa</taxon>
        <taxon>Ecdysozoa</taxon>
        <taxon>Arthropoda</taxon>
        <taxon>Crustacea</taxon>
        <taxon>Multicrustacea</taxon>
        <taxon>Hexanauplia</taxon>
        <taxon>Copepoda</taxon>
        <taxon>Siphonostomatoida</taxon>
        <taxon>Caligidae</taxon>
        <taxon>Caligus</taxon>
    </lineage>
</organism>
<evidence type="ECO:0000313" key="2">
    <source>
        <dbReference type="EMBL" id="QQP49130.1"/>
    </source>
</evidence>
<reference evidence="1" key="2">
    <citation type="journal article" name="Sci. Data">
        <title>Chromosome-scale genome assembly of the sea louse Caligus rogercresseyi by SMRT sequencing and Hi-C analysis.</title>
        <authorList>
            <person name="Gallardo-Escarate C."/>
            <person name="Valenzuela-Munoz V."/>
            <person name="Nunez-Acuna G."/>
            <person name="Valenzuela-Miranda D."/>
            <person name="Goncalves A.T."/>
            <person name="Escobar-Sepulveda H."/>
            <person name="Liachko I."/>
            <person name="Nelson B."/>
            <person name="Roberts S."/>
            <person name="Warren W."/>
        </authorList>
    </citation>
    <scope>NUCLEOTIDE SEQUENCE</scope>
    <source>
        <tissue evidence="1">Whole tissue</tissue>
    </source>
</reference>
<reference evidence="4" key="1">
    <citation type="submission" date="2021-01" db="EMBL/GenBank/DDBJ databases">
        <title>Caligus Genome Assembly.</title>
        <authorList>
            <person name="Gallardo-Escarate C."/>
        </authorList>
    </citation>
    <scope>NUCLEOTIDE SEQUENCE [LARGE SCALE GENOMIC DNA]</scope>
</reference>
<accession>A0A7T8GRJ4</accession>
<evidence type="ECO:0000313" key="4">
    <source>
        <dbReference type="Proteomes" id="UP000595437"/>
    </source>
</evidence>
<gene>
    <name evidence="2" type="ORF">FKW44_009666</name>
    <name evidence="3" type="ORF">FKW44_009816</name>
    <name evidence="1" type="ORF">FKW44_021280</name>
</gene>
<dbReference type="Proteomes" id="UP000595437">
    <property type="component" value="Chromosome 15"/>
</dbReference>
<dbReference type="Proteomes" id="UP000595437">
    <property type="component" value="Chromosome 6"/>
</dbReference>
<protein>
    <submittedName>
        <fullName evidence="1">Uncharacterized protein</fullName>
    </submittedName>
</protein>
<evidence type="ECO:0000313" key="3">
    <source>
        <dbReference type="EMBL" id="QQP49233.1"/>
    </source>
</evidence>
<dbReference type="EMBL" id="CP045904">
    <property type="protein sequence ID" value="QQP36240.1"/>
    <property type="molecule type" value="Genomic_DNA"/>
</dbReference>
<keyword evidence="4" id="KW-1185">Reference proteome</keyword>
<dbReference type="EMBL" id="CP045895">
    <property type="protein sequence ID" value="QQP49130.1"/>
    <property type="molecule type" value="Genomic_DNA"/>
</dbReference>
<proteinExistence type="predicted"/>
<name>A0A7T8GRJ4_CALRO</name>
<dbReference type="AlphaFoldDB" id="A0A7T8GRJ4"/>
<evidence type="ECO:0000313" key="1">
    <source>
        <dbReference type="EMBL" id="QQP36240.1"/>
    </source>
</evidence>
<sequence length="56" mass="6152">MALAGCLDLGTYLTLASVSAADLAMYLSLRRLLYLSTTKFFSSEKTTTFPDYFSAN</sequence>
<dbReference type="EMBL" id="CP045895">
    <property type="protein sequence ID" value="QQP49233.1"/>
    <property type="molecule type" value="Genomic_DNA"/>
</dbReference>